<evidence type="ECO:0000256" key="1">
    <source>
        <dbReference type="ARBA" id="ARBA00022864"/>
    </source>
</evidence>
<keyword evidence="2 3" id="KW-0902">Two-component regulatory system</keyword>
<dbReference type="PANTHER" id="PTHR28242:SF63">
    <property type="entry name" value="HISTIDINE-CONTAINING PHOSPHOTRANSFER PROTEIN"/>
    <property type="match status" value="1"/>
</dbReference>
<evidence type="ECO:0000313" key="5">
    <source>
        <dbReference type="EMBL" id="KAH7547768.1"/>
    </source>
</evidence>
<evidence type="ECO:0000259" key="4">
    <source>
        <dbReference type="Pfam" id="PF01627"/>
    </source>
</evidence>
<name>A0ABQ8H385_9ROSI</name>
<accession>A0ABQ8H385</accession>
<dbReference type="Gene3D" id="1.20.120.160">
    <property type="entry name" value="HPT domain"/>
    <property type="match status" value="1"/>
</dbReference>
<dbReference type="EMBL" id="JAFEMO010000014">
    <property type="protein sequence ID" value="KAH7547768.1"/>
    <property type="molecule type" value="Genomic_DNA"/>
</dbReference>
<comment type="domain">
    <text evidence="3">Histidine-containing phosphotransfer domain (HPt) contains an active histidine that mediates the phosphotransfer.</text>
</comment>
<proteinExistence type="predicted"/>
<dbReference type="InterPro" id="IPR036641">
    <property type="entry name" value="HPT_dom_sf"/>
</dbReference>
<keyword evidence="6" id="KW-1185">Reference proteome</keyword>
<dbReference type="PANTHER" id="PTHR28242">
    <property type="entry name" value="PHOSPHORELAY INTERMEDIATE PROTEIN YPD1"/>
    <property type="match status" value="1"/>
</dbReference>
<evidence type="ECO:0000256" key="3">
    <source>
        <dbReference type="RuleBase" id="RU369004"/>
    </source>
</evidence>
<dbReference type="InterPro" id="IPR008207">
    <property type="entry name" value="Sig_transdc_His_kin_Hpt_dom"/>
</dbReference>
<reference evidence="5 6" key="1">
    <citation type="submission" date="2021-02" db="EMBL/GenBank/DDBJ databases">
        <title>Plant Genome Project.</title>
        <authorList>
            <person name="Zhang R.-G."/>
        </authorList>
    </citation>
    <scope>NUCLEOTIDE SEQUENCE [LARGE SCALE GENOMIC DNA]</scope>
    <source>
        <tissue evidence="5">Leaves</tissue>
    </source>
</reference>
<organism evidence="5 6">
    <name type="scientific">Xanthoceras sorbifolium</name>
    <dbReference type="NCBI Taxonomy" id="99658"/>
    <lineage>
        <taxon>Eukaryota</taxon>
        <taxon>Viridiplantae</taxon>
        <taxon>Streptophyta</taxon>
        <taxon>Embryophyta</taxon>
        <taxon>Tracheophyta</taxon>
        <taxon>Spermatophyta</taxon>
        <taxon>Magnoliopsida</taxon>
        <taxon>eudicotyledons</taxon>
        <taxon>Gunneridae</taxon>
        <taxon>Pentapetalae</taxon>
        <taxon>rosids</taxon>
        <taxon>malvids</taxon>
        <taxon>Sapindales</taxon>
        <taxon>Sapindaceae</taxon>
        <taxon>Xanthoceroideae</taxon>
        <taxon>Xanthoceras</taxon>
    </lineage>
</organism>
<gene>
    <name evidence="5" type="ORF">JRO89_XS14G0013500</name>
</gene>
<dbReference type="SUPFAM" id="SSF47226">
    <property type="entry name" value="Histidine-containing phosphotransfer domain, HPT domain"/>
    <property type="match status" value="1"/>
</dbReference>
<comment type="function">
    <text evidence="3">Functions as a two-component phosphorelay mediators between cytokinin sensor histidine kinases and response regulators (B-type ARRs). Plays an important role in propagating cytokinin signal transduction.</text>
</comment>
<evidence type="ECO:0000313" key="6">
    <source>
        <dbReference type="Proteomes" id="UP000827721"/>
    </source>
</evidence>
<dbReference type="Pfam" id="PF01627">
    <property type="entry name" value="Hpt"/>
    <property type="match status" value="1"/>
</dbReference>
<keyword evidence="1 3" id="KW-0932">Cytokinin signaling pathway</keyword>
<protein>
    <recommendedName>
        <fullName evidence="3">Histidine-containing phosphotransfer protein</fullName>
    </recommendedName>
</protein>
<dbReference type="InterPro" id="IPR045871">
    <property type="entry name" value="AHP1-5/YPD1"/>
</dbReference>
<comment type="subcellular location">
    <subcellularLocation>
        <location evidence="3">Cytoplasm</location>
        <location evidence="3">Cytosol</location>
    </subcellularLocation>
    <subcellularLocation>
        <location evidence="3">Nucleus</location>
    </subcellularLocation>
</comment>
<dbReference type="Proteomes" id="UP000827721">
    <property type="component" value="Unassembled WGS sequence"/>
</dbReference>
<feature type="domain" description="HPt" evidence="4">
    <location>
        <begin position="45"/>
        <end position="128"/>
    </location>
</feature>
<comment type="caution">
    <text evidence="5">The sequence shown here is derived from an EMBL/GenBank/DDBJ whole genome shotgun (WGS) entry which is preliminary data.</text>
</comment>
<sequence length="145" mass="16386">MAEKQALSQQLIEIIRSMEADGVMDHRFRQVYTLKEVNGPFFFADLVSTFCSDSQITIRDMSLVLENPIVNYYDLEELCMKIKGGSSCIGACQMAHACGALRQAVNEKSKERCAAAVEAIKIEYLRLEGRMSNVVQLERRIDSQK</sequence>
<evidence type="ECO:0000256" key="2">
    <source>
        <dbReference type="ARBA" id="ARBA00023012"/>
    </source>
</evidence>